<dbReference type="GO" id="GO:0061630">
    <property type="term" value="F:ubiquitin protein ligase activity"/>
    <property type="evidence" value="ECO:0007669"/>
    <property type="project" value="TreeGrafter"/>
</dbReference>
<dbReference type="OrthoDB" id="8062037at2759"/>
<reference evidence="5" key="2">
    <citation type="submission" date="2015-01" db="EMBL/GenBank/DDBJ databases">
        <title>Evolutionary Origins and Diversification of the Mycorrhizal Mutualists.</title>
        <authorList>
            <consortium name="DOE Joint Genome Institute"/>
            <consortium name="Mycorrhizal Genomics Consortium"/>
            <person name="Kohler A."/>
            <person name="Kuo A."/>
            <person name="Nagy L.G."/>
            <person name="Floudas D."/>
            <person name="Copeland A."/>
            <person name="Barry K.W."/>
            <person name="Cichocki N."/>
            <person name="Veneault-Fourrey C."/>
            <person name="LaButti K."/>
            <person name="Lindquist E.A."/>
            <person name="Lipzen A."/>
            <person name="Lundell T."/>
            <person name="Morin E."/>
            <person name="Murat C."/>
            <person name="Riley R."/>
            <person name="Ohm R."/>
            <person name="Sun H."/>
            <person name="Tunlid A."/>
            <person name="Henrissat B."/>
            <person name="Grigoriev I.V."/>
            <person name="Hibbett D.S."/>
            <person name="Martin F."/>
        </authorList>
    </citation>
    <scope>NUCLEOTIDE SEQUENCE [LARGE SCALE GENOMIC DNA]</scope>
    <source>
        <strain evidence="5">MAFF 305830</strain>
    </source>
</reference>
<evidence type="ECO:0000313" key="4">
    <source>
        <dbReference type="EMBL" id="KIM25790.1"/>
    </source>
</evidence>
<evidence type="ECO:0000256" key="1">
    <source>
        <dbReference type="PROSITE-ProRule" id="PRU00175"/>
    </source>
</evidence>
<feature type="domain" description="RING-type" evidence="3">
    <location>
        <begin position="152"/>
        <end position="233"/>
    </location>
</feature>
<dbReference type="GO" id="GO:0006511">
    <property type="term" value="P:ubiquitin-dependent protein catabolic process"/>
    <property type="evidence" value="ECO:0007669"/>
    <property type="project" value="TreeGrafter"/>
</dbReference>
<keyword evidence="1" id="KW-0479">Metal-binding</keyword>
<dbReference type="PROSITE" id="PS50089">
    <property type="entry name" value="ZF_RING_2"/>
    <property type="match status" value="1"/>
</dbReference>
<keyword evidence="1" id="KW-0863">Zinc-finger</keyword>
<organism evidence="4 5">
    <name type="scientific">Serendipita vermifera MAFF 305830</name>
    <dbReference type="NCBI Taxonomy" id="933852"/>
    <lineage>
        <taxon>Eukaryota</taxon>
        <taxon>Fungi</taxon>
        <taxon>Dikarya</taxon>
        <taxon>Basidiomycota</taxon>
        <taxon>Agaricomycotina</taxon>
        <taxon>Agaricomycetes</taxon>
        <taxon>Sebacinales</taxon>
        <taxon>Serendipitaceae</taxon>
        <taxon>Serendipita</taxon>
    </lineage>
</organism>
<feature type="compositionally biased region" description="Acidic residues" evidence="2">
    <location>
        <begin position="1"/>
        <end position="13"/>
    </location>
</feature>
<dbReference type="InterPro" id="IPR051826">
    <property type="entry name" value="E3_ubiquitin-ligase_domain"/>
</dbReference>
<dbReference type="EMBL" id="KN824311">
    <property type="protein sequence ID" value="KIM25790.1"/>
    <property type="molecule type" value="Genomic_DNA"/>
</dbReference>
<dbReference type="SMART" id="SM00184">
    <property type="entry name" value="RING"/>
    <property type="match status" value="1"/>
</dbReference>
<name>A0A0C3AMH7_SERVB</name>
<proteinExistence type="predicted"/>
<keyword evidence="1" id="KW-0862">Zinc</keyword>
<reference evidence="4 5" key="1">
    <citation type="submission" date="2014-04" db="EMBL/GenBank/DDBJ databases">
        <authorList>
            <consortium name="DOE Joint Genome Institute"/>
            <person name="Kuo A."/>
            <person name="Zuccaro A."/>
            <person name="Kohler A."/>
            <person name="Nagy L.G."/>
            <person name="Floudas D."/>
            <person name="Copeland A."/>
            <person name="Barry K.W."/>
            <person name="Cichocki N."/>
            <person name="Veneault-Fourrey C."/>
            <person name="LaButti K."/>
            <person name="Lindquist E.A."/>
            <person name="Lipzen A."/>
            <person name="Lundell T."/>
            <person name="Morin E."/>
            <person name="Murat C."/>
            <person name="Sun H."/>
            <person name="Tunlid A."/>
            <person name="Henrissat B."/>
            <person name="Grigoriev I.V."/>
            <person name="Hibbett D.S."/>
            <person name="Martin F."/>
            <person name="Nordberg H.P."/>
            <person name="Cantor M.N."/>
            <person name="Hua S.X."/>
        </authorList>
    </citation>
    <scope>NUCLEOTIDE SEQUENCE [LARGE SCALE GENOMIC DNA]</scope>
    <source>
        <strain evidence="4 5">MAFF 305830</strain>
    </source>
</reference>
<feature type="region of interest" description="Disordered" evidence="2">
    <location>
        <begin position="271"/>
        <end position="290"/>
    </location>
</feature>
<evidence type="ECO:0000313" key="5">
    <source>
        <dbReference type="Proteomes" id="UP000054097"/>
    </source>
</evidence>
<dbReference type="AlphaFoldDB" id="A0A0C3AMH7"/>
<accession>A0A0C3AMH7</accession>
<dbReference type="InterPro" id="IPR013083">
    <property type="entry name" value="Znf_RING/FYVE/PHD"/>
</dbReference>
<dbReference type="Proteomes" id="UP000054097">
    <property type="component" value="Unassembled WGS sequence"/>
</dbReference>
<dbReference type="Pfam" id="PF13639">
    <property type="entry name" value="zf-RING_2"/>
    <property type="match status" value="1"/>
</dbReference>
<dbReference type="PANTHER" id="PTHR22765">
    <property type="entry name" value="RING FINGER AND PROTEASE ASSOCIATED DOMAIN-CONTAINING"/>
    <property type="match status" value="1"/>
</dbReference>
<dbReference type="GO" id="GO:0008270">
    <property type="term" value="F:zinc ion binding"/>
    <property type="evidence" value="ECO:0007669"/>
    <property type="project" value="UniProtKB-KW"/>
</dbReference>
<feature type="region of interest" description="Disordered" evidence="2">
    <location>
        <begin position="1"/>
        <end position="37"/>
    </location>
</feature>
<dbReference type="Gene3D" id="3.30.40.10">
    <property type="entry name" value="Zinc/RING finger domain, C3HC4 (zinc finger)"/>
    <property type="match status" value="1"/>
</dbReference>
<protein>
    <recommendedName>
        <fullName evidence="3">RING-type domain-containing protein</fullName>
    </recommendedName>
</protein>
<keyword evidence="5" id="KW-1185">Reference proteome</keyword>
<dbReference type="STRING" id="933852.A0A0C3AMH7"/>
<evidence type="ECO:0000259" key="3">
    <source>
        <dbReference type="PROSITE" id="PS50089"/>
    </source>
</evidence>
<dbReference type="HOGENOM" id="CLU_559174_0_0_1"/>
<evidence type="ECO:0000256" key="2">
    <source>
        <dbReference type="SAM" id="MobiDB-lite"/>
    </source>
</evidence>
<dbReference type="InterPro" id="IPR001841">
    <property type="entry name" value="Znf_RING"/>
</dbReference>
<gene>
    <name evidence="4" type="ORF">M408DRAFT_25908</name>
</gene>
<dbReference type="SUPFAM" id="SSF57850">
    <property type="entry name" value="RING/U-box"/>
    <property type="match status" value="1"/>
</dbReference>
<sequence length="488" mass="52952">MSVSDSSEDEGSQDESSSNDGEERRVPPTRQSVPIGLSYRRDPWVVPGSAMHRMLTGEQPVPTQPSAPASSQTFLAEQEAILVRSVQDILSMVLPRAQQSLLLDEENTDTTTTPWRMERAKKLIGSLESLEGLLLDRFCQIGGGGGEHNDECMICWESLKAEPDVISGKARATLNHEVSTTNTRDPSTGGVEIPVTDTKDVAGAVALPCFHVFHSKCLVPWFTRLFTTCPVCRFDLDPDKLLALPFLSASDNILRTLTLGLQSNRDQVPLVQPSTSDAVPNPTEPLDEPEPTVATAVPALVAHATGGQQTATAIPEGASGEEIRNLAGGSHMLQERQEEILRTLNTLVTMVPDIHSLISQTLDIVVDVFALIQLIRRLVNRPGHPLTQGEYDAIHGLVVEFSLRGRNFRLVSQTIEGLPTVPSLVDLSLQGLPRGSTSQQTRRDWVLPSGSTEGGIAGWVDKKEEELQTAGGATVIERTFLEPSKTSN</sequence>
<dbReference type="PANTHER" id="PTHR22765:SF450">
    <property type="entry name" value="ERAD-ASSOCIATED E3 UBIQUITIN-PROTEIN LIGASE HRD1"/>
    <property type="match status" value="1"/>
</dbReference>